<name>A0ABR7YUU4_9SPHI</name>
<dbReference type="InterPro" id="IPR003812">
    <property type="entry name" value="Fido"/>
</dbReference>
<dbReference type="CDD" id="cd00090">
    <property type="entry name" value="HTH_ARSR"/>
    <property type="match status" value="1"/>
</dbReference>
<dbReference type="InterPro" id="IPR036390">
    <property type="entry name" value="WH_DNA-bd_sf"/>
</dbReference>
<comment type="caution">
    <text evidence="2">The sequence shown here is derived from an EMBL/GenBank/DDBJ whole genome shotgun (WGS) entry which is preliminary data.</text>
</comment>
<dbReference type="PANTHER" id="PTHR13504:SF38">
    <property type="entry name" value="FIDO DOMAIN-CONTAINING PROTEIN"/>
    <property type="match status" value="1"/>
</dbReference>
<keyword evidence="3" id="KW-1185">Reference proteome</keyword>
<dbReference type="InterPro" id="IPR040198">
    <property type="entry name" value="Fido_containing"/>
</dbReference>
<evidence type="ECO:0000313" key="2">
    <source>
        <dbReference type="EMBL" id="MBD1434941.1"/>
    </source>
</evidence>
<protein>
    <submittedName>
        <fullName evidence="2">Fic family protein</fullName>
    </submittedName>
</protein>
<dbReference type="PANTHER" id="PTHR13504">
    <property type="entry name" value="FIDO DOMAIN-CONTAINING PROTEIN DDB_G0283145"/>
    <property type="match status" value="1"/>
</dbReference>
<gene>
    <name evidence="2" type="ORF">H8B06_19120</name>
</gene>
<dbReference type="InterPro" id="IPR036597">
    <property type="entry name" value="Fido-like_dom_sf"/>
</dbReference>
<evidence type="ECO:0000259" key="1">
    <source>
        <dbReference type="PROSITE" id="PS51459"/>
    </source>
</evidence>
<dbReference type="Pfam" id="PF02661">
    <property type="entry name" value="Fic"/>
    <property type="match status" value="1"/>
</dbReference>
<evidence type="ECO:0000313" key="3">
    <source>
        <dbReference type="Proteomes" id="UP000602759"/>
    </source>
</evidence>
<dbReference type="SUPFAM" id="SSF46785">
    <property type="entry name" value="Winged helix' DNA-binding domain"/>
    <property type="match status" value="1"/>
</dbReference>
<organism evidence="2 3">
    <name type="scientific">Sphingobacterium micropteri</name>
    <dbReference type="NCBI Taxonomy" id="2763501"/>
    <lineage>
        <taxon>Bacteria</taxon>
        <taxon>Pseudomonadati</taxon>
        <taxon>Bacteroidota</taxon>
        <taxon>Sphingobacteriia</taxon>
        <taxon>Sphingobacteriales</taxon>
        <taxon>Sphingobacteriaceae</taxon>
        <taxon>Sphingobacterium</taxon>
    </lineage>
</organism>
<dbReference type="EMBL" id="JACOIK010000016">
    <property type="protein sequence ID" value="MBD1434941.1"/>
    <property type="molecule type" value="Genomic_DNA"/>
</dbReference>
<dbReference type="Proteomes" id="UP000602759">
    <property type="component" value="Unassembled WGS sequence"/>
</dbReference>
<dbReference type="InterPro" id="IPR011991">
    <property type="entry name" value="ArsR-like_HTH"/>
</dbReference>
<proteinExistence type="predicted"/>
<sequence>MSQYLVSRQNSFNFVAIRNSVDKKKQIEIILSLLAEGSLSIEQISDQLGFAIKRRTLQRRLKELKEDNRIAVSGDARATRYSLKEKLQGLPKEQEDLIPLSPEGKEILGFITKHVAKRKPVSYNRLFLEHYRPNIDSYLTNGDKEKLAEIGRTQGGNQPAGTYAQQILNRLLIDLSWNSSRLEGNTYSLLDTERLIHEGTPAQDKSLRETQMILNHKDAIEFLVDTAGDISFSRHIILNLHALLSNNLLPDPAAPGRLREFSVGITNSVFTPLAIPQLISEFFDLILENANLIENPFEQAFFVSVHLPYLQPFDDVNKRVSRLAANIPLNRHNLAPLTFIDVPEEYYVRGLLGVYELNRIELFKDVFIWAYERSAMRYAAIRQSLGEPDTFRLQYRDKIRTVILNIALQMMNKDQAKHAIQSEAQTLPADDRNKFIEALETELLGMHEGNYARYKISLDEFRKWQEIWRGRA</sequence>
<accession>A0ABR7YUU4</accession>
<dbReference type="RefSeq" id="WP_190995794.1">
    <property type="nucleotide sequence ID" value="NZ_JACOIK010000016.1"/>
</dbReference>
<reference evidence="2 3" key="1">
    <citation type="submission" date="2020-08" db="EMBL/GenBank/DDBJ databases">
        <title>Sphingobacterium sp. DN00404 isolated from aquaculture water.</title>
        <authorList>
            <person name="Zhang M."/>
        </authorList>
    </citation>
    <scope>NUCLEOTIDE SEQUENCE [LARGE SCALE GENOMIC DNA]</scope>
    <source>
        <strain evidence="2 3">DN00404</strain>
    </source>
</reference>
<feature type="domain" description="Fido" evidence="1">
    <location>
        <begin position="232"/>
        <end position="372"/>
    </location>
</feature>
<dbReference type="Gene3D" id="1.10.3290.10">
    <property type="entry name" value="Fido-like domain"/>
    <property type="match status" value="1"/>
</dbReference>
<dbReference type="SUPFAM" id="SSF140931">
    <property type="entry name" value="Fic-like"/>
    <property type="match status" value="1"/>
</dbReference>
<dbReference type="PROSITE" id="PS51459">
    <property type="entry name" value="FIDO"/>
    <property type="match status" value="1"/>
</dbReference>